<comment type="caution">
    <text evidence="1">The sequence shown here is derived from an EMBL/GenBank/DDBJ whole genome shotgun (WGS) entry which is preliminary data.</text>
</comment>
<dbReference type="Proteomes" id="UP000789525">
    <property type="component" value="Unassembled WGS sequence"/>
</dbReference>
<gene>
    <name evidence="1" type="ORF">ACOLOM_LOCUS2135</name>
</gene>
<organism evidence="1 2">
    <name type="scientific">Acaulospora colombiana</name>
    <dbReference type="NCBI Taxonomy" id="27376"/>
    <lineage>
        <taxon>Eukaryota</taxon>
        <taxon>Fungi</taxon>
        <taxon>Fungi incertae sedis</taxon>
        <taxon>Mucoromycota</taxon>
        <taxon>Glomeromycotina</taxon>
        <taxon>Glomeromycetes</taxon>
        <taxon>Diversisporales</taxon>
        <taxon>Acaulosporaceae</taxon>
        <taxon>Acaulospora</taxon>
    </lineage>
</organism>
<evidence type="ECO:0000313" key="2">
    <source>
        <dbReference type="Proteomes" id="UP000789525"/>
    </source>
</evidence>
<protein>
    <submittedName>
        <fullName evidence="1">9240_t:CDS:1</fullName>
    </submittedName>
</protein>
<proteinExistence type="predicted"/>
<accession>A0ACA9KQ02</accession>
<evidence type="ECO:0000313" key="1">
    <source>
        <dbReference type="EMBL" id="CAG8484868.1"/>
    </source>
</evidence>
<dbReference type="EMBL" id="CAJVPT010002664">
    <property type="protein sequence ID" value="CAG8484868.1"/>
    <property type="molecule type" value="Genomic_DNA"/>
</dbReference>
<keyword evidence="2" id="KW-1185">Reference proteome</keyword>
<reference evidence="1" key="1">
    <citation type="submission" date="2021-06" db="EMBL/GenBank/DDBJ databases">
        <authorList>
            <person name="Kallberg Y."/>
            <person name="Tangrot J."/>
            <person name="Rosling A."/>
        </authorList>
    </citation>
    <scope>NUCLEOTIDE SEQUENCE</scope>
    <source>
        <strain evidence="1">CL356</strain>
    </source>
</reference>
<sequence>MKNKLTTLFQIKILAPGSSNRGVALGTPLGLFGLSAFVFSQINSSFFKSDVYHFLVFVAISTGLCQFIGACFLVDVPPIPMQCDEVVTVITTNPASYDHHQQDVNDTHDHKTQKHVRFTEQTPLIGRSDGIDDRHEHHEQRDICGWELIQNGDARLLFIAILFIGGTGLMYINNVGTMIKSLYTASIDDRHPLPGNDQQIEMHRLQSLHVSIISICSCIGRFSAGLFSDFTKYMYKLRRLWFIIVAGLLLFVGHMLCGFLVKDLDLLWATSILNGLGCGFMFGIAPTITTEWFGSRRFGFNWYETFYASSLGNAISVCMTLGLLVWRMKRDIIRWQWIRETEVVRKEHEETDSRASQCGVGSNEILWGNNVGVSMHVVEESEVENDEGEVVVHNYDGLLISEICGGERNDKAGDCERKGFKNADLQYLVET</sequence>
<name>A0ACA9KQ02_9GLOM</name>